<keyword evidence="10" id="KW-1185">Reference proteome</keyword>
<dbReference type="PROSITE" id="PS51679">
    <property type="entry name" value="SAM_MT_C5"/>
    <property type="match status" value="1"/>
</dbReference>
<reference evidence="9" key="2">
    <citation type="submission" date="2020-09" db="EMBL/GenBank/DDBJ databases">
        <authorList>
            <person name="Sun Q."/>
            <person name="Zhou Y."/>
        </authorList>
    </citation>
    <scope>NUCLEOTIDE SEQUENCE</scope>
    <source>
        <strain evidence="9">CGMCC 1.6293</strain>
    </source>
</reference>
<dbReference type="Gene3D" id="3.40.50.150">
    <property type="entry name" value="Vaccinia Virus protein VP39"/>
    <property type="match status" value="1"/>
</dbReference>
<gene>
    <name evidence="9" type="primary">dcm</name>
    <name evidence="9" type="ORF">GCM10011534_44970</name>
</gene>
<evidence type="ECO:0000256" key="1">
    <source>
        <dbReference type="ARBA" id="ARBA00022603"/>
    </source>
</evidence>
<evidence type="ECO:0000256" key="7">
    <source>
        <dbReference type="RuleBase" id="RU000416"/>
    </source>
</evidence>
<comment type="caution">
    <text evidence="9">The sequence shown here is derived from an EMBL/GenBank/DDBJ whole genome shotgun (WGS) entry which is preliminary data.</text>
</comment>
<dbReference type="GO" id="GO:0032259">
    <property type="term" value="P:methylation"/>
    <property type="evidence" value="ECO:0007669"/>
    <property type="project" value="UniProtKB-KW"/>
</dbReference>
<dbReference type="SUPFAM" id="SSF53335">
    <property type="entry name" value="S-adenosyl-L-methionine-dependent methyltransferases"/>
    <property type="match status" value="1"/>
</dbReference>
<dbReference type="EMBL" id="BMLF01000012">
    <property type="protein sequence ID" value="GGM17915.1"/>
    <property type="molecule type" value="Genomic_DNA"/>
</dbReference>
<evidence type="ECO:0000313" key="9">
    <source>
        <dbReference type="EMBL" id="GGM17915.1"/>
    </source>
</evidence>
<name>A0A917TC05_9RHOB</name>
<keyword evidence="2 6" id="KW-0808">Transferase</keyword>
<evidence type="ECO:0000256" key="4">
    <source>
        <dbReference type="ARBA" id="ARBA00022747"/>
    </source>
</evidence>
<dbReference type="Gene3D" id="3.90.120.10">
    <property type="entry name" value="DNA Methylase, subunit A, domain 2"/>
    <property type="match status" value="1"/>
</dbReference>
<keyword evidence="3 6" id="KW-0949">S-adenosyl-L-methionine</keyword>
<dbReference type="RefSeq" id="WP_084178248.1">
    <property type="nucleotide sequence ID" value="NZ_BMLF01000012.1"/>
</dbReference>
<evidence type="ECO:0000256" key="6">
    <source>
        <dbReference type="PROSITE-ProRule" id="PRU01016"/>
    </source>
</evidence>
<sequence length="344" mass="37940">MVKGVSIFSGAGGLDVGAHQAGVDIVACIENDPDAAQTLRINNGLLGADVLEKDIKEVDFRVWSNTEPSVLIGGPPCQPFSKNGYWVKNDNRLIEHDPRNMLGQFVRALGEMLPTGFLFENVESILHPTNKSTFEAFVKEAEAHGYACTVFRTNSADFGVPQKRKRVFVFGVKGGGTAIPCPVGRYADPKKPHQMNGHAPYVGVGDFIAPYAGQEFSEPQEDASGGTYYQELLNVPSGRNYIGLRDVEGYSGRTFRSGGRFWNFLYKLHPDEPSITIAAQPGPWVGPFHWDSRRLRVPEIAAIQTFPKDYQFYGTRRSVQKQIGNAVPCLLGQEMVAHLMNHLP</sequence>
<dbReference type="NCBIfam" id="TIGR00675">
    <property type="entry name" value="dcm"/>
    <property type="match status" value="1"/>
</dbReference>
<proteinExistence type="inferred from homology"/>
<comment type="similarity">
    <text evidence="6 7">Belongs to the class I-like SAM-binding methyltransferase superfamily. C5-methyltransferase family.</text>
</comment>
<keyword evidence="4" id="KW-0680">Restriction system</keyword>
<accession>A0A917TC05</accession>
<organism evidence="9 10">
    <name type="scientific">Pseudooceanicola nanhaiensis</name>
    <dbReference type="NCBI Taxonomy" id="375761"/>
    <lineage>
        <taxon>Bacteria</taxon>
        <taxon>Pseudomonadati</taxon>
        <taxon>Pseudomonadota</taxon>
        <taxon>Alphaproteobacteria</taxon>
        <taxon>Rhodobacterales</taxon>
        <taxon>Paracoccaceae</taxon>
        <taxon>Pseudooceanicola</taxon>
    </lineage>
</organism>
<keyword evidence="1 6" id="KW-0489">Methyltransferase</keyword>
<dbReference type="InterPro" id="IPR029063">
    <property type="entry name" value="SAM-dependent_MTases_sf"/>
</dbReference>
<dbReference type="PANTHER" id="PTHR10629">
    <property type="entry name" value="CYTOSINE-SPECIFIC METHYLTRANSFERASE"/>
    <property type="match status" value="1"/>
</dbReference>
<dbReference type="Pfam" id="PF00145">
    <property type="entry name" value="DNA_methylase"/>
    <property type="match status" value="1"/>
</dbReference>
<dbReference type="GO" id="GO:0044027">
    <property type="term" value="P:negative regulation of gene expression via chromosomal CpG island methylation"/>
    <property type="evidence" value="ECO:0007669"/>
    <property type="project" value="TreeGrafter"/>
</dbReference>
<dbReference type="InterPro" id="IPR050390">
    <property type="entry name" value="C5-Methyltransferase"/>
</dbReference>
<dbReference type="InterPro" id="IPR018117">
    <property type="entry name" value="C5_DNA_meth_AS"/>
</dbReference>
<evidence type="ECO:0000256" key="5">
    <source>
        <dbReference type="ARBA" id="ARBA00047422"/>
    </source>
</evidence>
<dbReference type="PROSITE" id="PS00094">
    <property type="entry name" value="C5_MTASE_1"/>
    <property type="match status" value="1"/>
</dbReference>
<evidence type="ECO:0000256" key="8">
    <source>
        <dbReference type="RuleBase" id="RU000417"/>
    </source>
</evidence>
<dbReference type="GO" id="GO:0003886">
    <property type="term" value="F:DNA (cytosine-5-)-methyltransferase activity"/>
    <property type="evidence" value="ECO:0007669"/>
    <property type="project" value="UniProtKB-EC"/>
</dbReference>
<evidence type="ECO:0000256" key="3">
    <source>
        <dbReference type="ARBA" id="ARBA00022691"/>
    </source>
</evidence>
<dbReference type="AlphaFoldDB" id="A0A917TC05"/>
<dbReference type="GO" id="GO:0009307">
    <property type="term" value="P:DNA restriction-modification system"/>
    <property type="evidence" value="ECO:0007669"/>
    <property type="project" value="UniProtKB-KW"/>
</dbReference>
<dbReference type="Proteomes" id="UP000649829">
    <property type="component" value="Unassembled WGS sequence"/>
</dbReference>
<feature type="active site" evidence="6">
    <location>
        <position position="77"/>
    </location>
</feature>
<dbReference type="GO" id="GO:0003677">
    <property type="term" value="F:DNA binding"/>
    <property type="evidence" value="ECO:0007669"/>
    <property type="project" value="TreeGrafter"/>
</dbReference>
<protein>
    <recommendedName>
        <fullName evidence="8">Cytosine-specific methyltransferase</fullName>
        <ecNumber evidence="8">2.1.1.37</ecNumber>
    </recommendedName>
</protein>
<dbReference type="PANTHER" id="PTHR10629:SF52">
    <property type="entry name" value="DNA (CYTOSINE-5)-METHYLTRANSFERASE 1"/>
    <property type="match status" value="1"/>
</dbReference>
<dbReference type="PRINTS" id="PR00105">
    <property type="entry name" value="C5METTRFRASE"/>
</dbReference>
<evidence type="ECO:0000313" key="10">
    <source>
        <dbReference type="Proteomes" id="UP000649829"/>
    </source>
</evidence>
<evidence type="ECO:0000256" key="2">
    <source>
        <dbReference type="ARBA" id="ARBA00022679"/>
    </source>
</evidence>
<dbReference type="EC" id="2.1.1.37" evidence="8"/>
<comment type="catalytic activity">
    <reaction evidence="5 8">
        <text>a 2'-deoxycytidine in DNA + S-adenosyl-L-methionine = a 5-methyl-2'-deoxycytidine in DNA + S-adenosyl-L-homocysteine + H(+)</text>
        <dbReference type="Rhea" id="RHEA:13681"/>
        <dbReference type="Rhea" id="RHEA-COMP:11369"/>
        <dbReference type="Rhea" id="RHEA-COMP:11370"/>
        <dbReference type="ChEBI" id="CHEBI:15378"/>
        <dbReference type="ChEBI" id="CHEBI:57856"/>
        <dbReference type="ChEBI" id="CHEBI:59789"/>
        <dbReference type="ChEBI" id="CHEBI:85452"/>
        <dbReference type="ChEBI" id="CHEBI:85454"/>
        <dbReference type="EC" id="2.1.1.37"/>
    </reaction>
</comment>
<reference evidence="9" key="1">
    <citation type="journal article" date="2014" name="Int. J. Syst. Evol. Microbiol.">
        <title>Complete genome sequence of Corynebacterium casei LMG S-19264T (=DSM 44701T), isolated from a smear-ripened cheese.</title>
        <authorList>
            <consortium name="US DOE Joint Genome Institute (JGI-PGF)"/>
            <person name="Walter F."/>
            <person name="Albersmeier A."/>
            <person name="Kalinowski J."/>
            <person name="Ruckert C."/>
        </authorList>
    </citation>
    <scope>NUCLEOTIDE SEQUENCE</scope>
    <source>
        <strain evidence="9">CGMCC 1.6293</strain>
    </source>
</reference>
<dbReference type="InterPro" id="IPR001525">
    <property type="entry name" value="C5_MeTfrase"/>
</dbReference>